<dbReference type="GO" id="GO:0016020">
    <property type="term" value="C:membrane"/>
    <property type="evidence" value="ECO:0007669"/>
    <property type="project" value="TreeGrafter"/>
</dbReference>
<dbReference type="PANTHER" id="PTHR43272">
    <property type="entry name" value="LONG-CHAIN-FATTY-ACID--COA LIGASE"/>
    <property type="match status" value="1"/>
</dbReference>
<evidence type="ECO:0000259" key="3">
    <source>
        <dbReference type="Pfam" id="PF00501"/>
    </source>
</evidence>
<name>A0A369TKK1_9PROT</name>
<comment type="caution">
    <text evidence="4">The sequence shown here is derived from an EMBL/GenBank/DDBJ whole genome shotgun (WGS) entry which is preliminary data.</text>
</comment>
<dbReference type="SUPFAM" id="SSF56801">
    <property type="entry name" value="Acetyl-CoA synthetase-like"/>
    <property type="match status" value="1"/>
</dbReference>
<evidence type="ECO:0000256" key="1">
    <source>
        <dbReference type="ARBA" id="ARBA00022741"/>
    </source>
</evidence>
<dbReference type="EMBL" id="QPMH01000002">
    <property type="protein sequence ID" value="RDD63446.1"/>
    <property type="molecule type" value="Genomic_DNA"/>
</dbReference>
<dbReference type="Proteomes" id="UP000253941">
    <property type="component" value="Unassembled WGS sequence"/>
</dbReference>
<feature type="domain" description="AMP-dependent synthetase/ligase" evidence="3">
    <location>
        <begin position="30"/>
        <end position="447"/>
    </location>
</feature>
<reference evidence="4 5" key="1">
    <citation type="submission" date="2018-07" db="EMBL/GenBank/DDBJ databases">
        <title>Venubactetium sediminum gen. nov., sp. nov., isolated from a marine solar saltern.</title>
        <authorList>
            <person name="Wang S."/>
        </authorList>
    </citation>
    <scope>NUCLEOTIDE SEQUENCE [LARGE SCALE GENOMIC DNA]</scope>
    <source>
        <strain evidence="4 5">WD2A32</strain>
    </source>
</reference>
<evidence type="ECO:0000256" key="2">
    <source>
        <dbReference type="ARBA" id="ARBA00022840"/>
    </source>
</evidence>
<accession>A0A369TKK1</accession>
<sequence length="669" mass="74639">MTQAANEGSRQGDEGAAGDTLDTFPKLLLHQARTRPTRPAVREKDYGIWQAWTWAEQADEIRALACGLAALGMKRGDRIAIVGDNRPRLYWTMTAAQAIGGVPVPVYQDSVTDEMAFVLEHAEVRFAVCEDQEQVDKLLEIRERHPGIEAVIFDDARGLRHYKMDWLHDFESVQENGRAFDRENPDFYEAEIAKAHGDDTAIMLYTSGTTGNPKGVVLTFDNLIKSAEAGIEFEGLREDEEVLAYLPMAWVGDHLFSFAQSYVAGFCVSCPESASTVLQDLRELGPTYFFAPPRIFENILTTVMVRMEDAGALKRRMFHFFMNVARRSGTRILDGKPVSTMDRILYAIGKVLVYGPLKNTLGFSNVRVGYTAGEAIGPDIFEFYRALGINLKQLYGSTEASVFITIQPNGDIRSDSVGRAAPGVELKIDEDTGEVLFRGPGVFREYYKSPKDTQDTKTEGGWVRTGDAGVITEDGHLKIIDRAKDVGHLDDGSLFAPKFLENKLKFFPFIKEAVAFGHKRPHVSAFVNIDLEAVGSWAERNGIPYGSYRELAARPEVYEVIKGNVEQVNRDLAADPRLCKSQIHRFLILHKELDADDGELTRTRKVRRPVVAERYGELIDALYGDGETGHIETEFTYEDGSKGHIQADLRIERAETFAAEAAPDLKMAS</sequence>
<gene>
    <name evidence="4" type="ORF">DRB17_03115</name>
</gene>
<dbReference type="InterPro" id="IPR000873">
    <property type="entry name" value="AMP-dep_synth/lig_dom"/>
</dbReference>
<dbReference type="Gene3D" id="3.40.50.12780">
    <property type="entry name" value="N-terminal domain of ligase-like"/>
    <property type="match status" value="1"/>
</dbReference>
<dbReference type="Pfam" id="PF00501">
    <property type="entry name" value="AMP-binding"/>
    <property type="match status" value="1"/>
</dbReference>
<keyword evidence="1" id="KW-0547">Nucleotide-binding</keyword>
<dbReference type="InterPro" id="IPR020845">
    <property type="entry name" value="AMP-binding_CS"/>
</dbReference>
<keyword evidence="5" id="KW-1185">Reference proteome</keyword>
<dbReference type="PANTHER" id="PTHR43272:SF33">
    <property type="entry name" value="AMP-BINDING DOMAIN-CONTAINING PROTEIN-RELATED"/>
    <property type="match status" value="1"/>
</dbReference>
<proteinExistence type="predicted"/>
<keyword evidence="2" id="KW-0067">ATP-binding</keyword>
<dbReference type="AlphaFoldDB" id="A0A369TKK1"/>
<dbReference type="Pfam" id="PF23562">
    <property type="entry name" value="AMP-binding_C_3"/>
    <property type="match status" value="1"/>
</dbReference>
<protein>
    <submittedName>
        <fullName evidence="4">Long-chain fatty acid--CoA ligase</fullName>
    </submittedName>
</protein>
<dbReference type="GO" id="GO:0004467">
    <property type="term" value="F:long-chain fatty acid-CoA ligase activity"/>
    <property type="evidence" value="ECO:0007669"/>
    <property type="project" value="TreeGrafter"/>
</dbReference>
<dbReference type="InterPro" id="IPR042099">
    <property type="entry name" value="ANL_N_sf"/>
</dbReference>
<dbReference type="RefSeq" id="WP_114580700.1">
    <property type="nucleotide sequence ID" value="NZ_QPMH01000002.1"/>
</dbReference>
<evidence type="ECO:0000313" key="5">
    <source>
        <dbReference type="Proteomes" id="UP000253941"/>
    </source>
</evidence>
<organism evidence="4 5">
    <name type="scientific">Ferruginivarius sediminum</name>
    <dbReference type="NCBI Taxonomy" id="2661937"/>
    <lineage>
        <taxon>Bacteria</taxon>
        <taxon>Pseudomonadati</taxon>
        <taxon>Pseudomonadota</taxon>
        <taxon>Alphaproteobacteria</taxon>
        <taxon>Rhodospirillales</taxon>
        <taxon>Rhodospirillaceae</taxon>
        <taxon>Ferruginivarius</taxon>
    </lineage>
</organism>
<evidence type="ECO:0000313" key="4">
    <source>
        <dbReference type="EMBL" id="RDD63446.1"/>
    </source>
</evidence>
<keyword evidence="4" id="KW-0436">Ligase</keyword>
<dbReference type="GO" id="GO:0005524">
    <property type="term" value="F:ATP binding"/>
    <property type="evidence" value="ECO:0007669"/>
    <property type="project" value="UniProtKB-KW"/>
</dbReference>
<dbReference type="PROSITE" id="PS00455">
    <property type="entry name" value="AMP_BINDING"/>
    <property type="match status" value="1"/>
</dbReference>